<dbReference type="Pfam" id="PF00437">
    <property type="entry name" value="T2SSE"/>
    <property type="match status" value="1"/>
</dbReference>
<sequence>MNEFSLAKRYHLYMTDAGSVHDRMRIVGPDTYFVGGDPSRLHDRNYVFLNGSALPLRGFKLDLNGPFDQWTVTALADGMVDMGGVPLREGEAVPIQYESRIRLRDASLIVKLPNAERSAQLGTLDLSEIQLTVHNQLLDFEERQPSITQMAENKRKLALSEQVNAFLNEINRKIDAKQRASLAKQALLRHLELHCLSTNDAGHPASFSPYAEMNDAERNEVRKVINLVSVQLGLSTKPIDTADDLELLRTKYEPTMANAKMPMSDLLQRSIVDDAVRDWVMSQRFGMGALEYLLEAPVISEVMICSYDRIFVEKVGRVFDTGLRFEEESEVERIAKRIASADNKALTMRDPLLDARLPDGSRVNAVLNPTALQGNAITIRKFSKSVLTLGKLSEFNMMSPEMERFLRAAVKARRNIVVSGGTGTGKTTLLNALALTVPYDERIVTIEDTGELKITDSADDPDDLGRSRNLVALEARDGTFGSPITIRDLLRNALRMRPDRIIVGECRDGAALDMLQAMNTGHDGSMTTAHANSPEELLLRLENLALQGASNLPARVVRQQIASAVDIVVQVHRTASIDPQKRAEGRKQRSVVQVAEIGDFEEETGEIPVFPIFEMAQPSTEPFFLVSGYVPSFLEELAERSGFHIQDFFAEVTQ</sequence>
<dbReference type="AlphaFoldDB" id="A0A037ZM34"/>
<dbReference type="RefSeq" id="WP_051588123.1">
    <property type="nucleotide sequence ID" value="NZ_JFKE01000003.1"/>
</dbReference>
<dbReference type="InterPro" id="IPR050921">
    <property type="entry name" value="T4SS_GSP_E_ATPase"/>
</dbReference>
<dbReference type="EMBL" id="JFKE01000003">
    <property type="protein sequence ID" value="KAJ55876.1"/>
    <property type="molecule type" value="Genomic_DNA"/>
</dbReference>
<evidence type="ECO:0000313" key="3">
    <source>
        <dbReference type="EMBL" id="KAJ55876.1"/>
    </source>
</evidence>
<dbReference type="CDD" id="cd01130">
    <property type="entry name" value="VirB11-like_ATPase"/>
    <property type="match status" value="1"/>
</dbReference>
<dbReference type="OrthoDB" id="9810761at2"/>
<dbReference type="SUPFAM" id="SSF52540">
    <property type="entry name" value="P-loop containing nucleoside triphosphate hydrolases"/>
    <property type="match status" value="1"/>
</dbReference>
<dbReference type="PANTHER" id="PTHR30486">
    <property type="entry name" value="TWITCHING MOTILITY PROTEIN PILT"/>
    <property type="match status" value="1"/>
</dbReference>
<dbReference type="GO" id="GO:0016887">
    <property type="term" value="F:ATP hydrolysis activity"/>
    <property type="evidence" value="ECO:0007669"/>
    <property type="project" value="InterPro"/>
</dbReference>
<gene>
    <name evidence="3" type="ORF">ACMU_08900</name>
</gene>
<dbReference type="Proteomes" id="UP000026249">
    <property type="component" value="Unassembled WGS sequence"/>
</dbReference>
<dbReference type="PANTHER" id="PTHR30486:SF15">
    <property type="entry name" value="TYPE II_IV SECRETION SYSTEM ATPASE"/>
    <property type="match status" value="1"/>
</dbReference>
<dbReference type="Gene3D" id="3.30.450.380">
    <property type="match status" value="1"/>
</dbReference>
<feature type="domain" description="Bacterial type II secretion system protein E" evidence="2">
    <location>
        <begin position="288"/>
        <end position="583"/>
    </location>
</feature>
<protein>
    <recommendedName>
        <fullName evidence="2">Bacterial type II secretion system protein E domain-containing protein</fullName>
    </recommendedName>
</protein>
<evidence type="ECO:0000256" key="1">
    <source>
        <dbReference type="ARBA" id="ARBA00006611"/>
    </source>
</evidence>
<dbReference type="InterPro" id="IPR001482">
    <property type="entry name" value="T2SS/T4SS_dom"/>
</dbReference>
<organism evidence="3 4">
    <name type="scientific">Actibacterium mucosum KCTC 23349</name>
    <dbReference type="NCBI Taxonomy" id="1454373"/>
    <lineage>
        <taxon>Bacteria</taxon>
        <taxon>Pseudomonadati</taxon>
        <taxon>Pseudomonadota</taxon>
        <taxon>Alphaproteobacteria</taxon>
        <taxon>Rhodobacterales</taxon>
        <taxon>Roseobacteraceae</taxon>
        <taxon>Actibacterium</taxon>
    </lineage>
</organism>
<comment type="similarity">
    <text evidence="1">Belongs to the GSP E family.</text>
</comment>
<dbReference type="Gene3D" id="3.40.50.300">
    <property type="entry name" value="P-loop containing nucleotide triphosphate hydrolases"/>
    <property type="match status" value="1"/>
</dbReference>
<evidence type="ECO:0000313" key="4">
    <source>
        <dbReference type="Proteomes" id="UP000026249"/>
    </source>
</evidence>
<keyword evidence="4" id="KW-1185">Reference proteome</keyword>
<comment type="caution">
    <text evidence="3">The sequence shown here is derived from an EMBL/GenBank/DDBJ whole genome shotgun (WGS) entry which is preliminary data.</text>
</comment>
<reference evidence="3 4" key="1">
    <citation type="submission" date="2014-03" db="EMBL/GenBank/DDBJ databases">
        <title>Draft Genome Sequence of Actibacterium mucosum KCTC 23349, a Marine Alphaproteobacterium with Complex Ionic Requirements Isolated from Mediterranean Seawater at Malvarrosa Beach, Valencia, Spain.</title>
        <authorList>
            <person name="Arahal D.R."/>
            <person name="Shao Z."/>
            <person name="Lai Q."/>
            <person name="Pujalte M.J."/>
        </authorList>
    </citation>
    <scope>NUCLEOTIDE SEQUENCE [LARGE SCALE GENOMIC DNA]</scope>
    <source>
        <strain evidence="3 4">KCTC 23349</strain>
    </source>
</reference>
<dbReference type="STRING" id="1454373.ACMU_08900"/>
<evidence type="ECO:0000259" key="2">
    <source>
        <dbReference type="Pfam" id="PF00437"/>
    </source>
</evidence>
<accession>A0A037ZM34</accession>
<dbReference type="InterPro" id="IPR027417">
    <property type="entry name" value="P-loop_NTPase"/>
</dbReference>
<name>A0A037ZM34_9RHOB</name>
<proteinExistence type="inferred from homology"/>